<gene>
    <name evidence="2" type="ORF">NS506_03196</name>
    <name evidence="3" type="ORF">NSK11_contig00259-0002</name>
</gene>
<evidence type="ECO:0000313" key="5">
    <source>
        <dbReference type="Proteomes" id="UP000180166"/>
    </source>
</evidence>
<sequence>MTSPSGVGEYLASLGVQADPVFPESPGAPAVLISVPRDWRPIVQAVFPAAYEVWAGPPTTDIEWADNAVVTVDHLSMPIEAATTLPHLFADAVQLPDWQEIANDTADYGGHPSTSITGVYRVATTAFWTHTRLTLLGDADQYLIQMTVTARATATGIRDAETVATSLTILPNSLDLPRA</sequence>
<dbReference type="Pfam" id="PF10738">
    <property type="entry name" value="Lpp-LpqN"/>
    <property type="match status" value="1"/>
</dbReference>
<dbReference type="EMBL" id="BBYQ01000259">
    <property type="protein sequence ID" value="GAP33400.1"/>
    <property type="molecule type" value="Genomic_DNA"/>
</dbReference>
<dbReference type="Gene3D" id="3.40.1000.10">
    <property type="entry name" value="Mog1/PsbP, alpha/beta/alpha sandwich"/>
    <property type="match status" value="1"/>
</dbReference>
<keyword evidence="4" id="KW-1185">Reference proteome</keyword>
<evidence type="ECO:0000313" key="3">
    <source>
        <dbReference type="EMBL" id="GAP33400.1"/>
    </source>
</evidence>
<accession>A0ABC9Z6Z4</accession>
<dbReference type="RefSeq" id="WP_071812007.1">
    <property type="nucleotide sequence ID" value="NZ_AP017900.1"/>
</dbReference>
<dbReference type="InterPro" id="IPR019674">
    <property type="entry name" value="Lipoprotein_LpqN/LpqT-like"/>
</dbReference>
<reference evidence="2 5" key="3">
    <citation type="submission" date="2016-10" db="EMBL/GenBank/DDBJ databases">
        <title>Genome sequence of Nocardia seriolae strain EM150506, isolated from Anguila japonica.</title>
        <authorList>
            <person name="Han H.-J."/>
        </authorList>
    </citation>
    <scope>NUCLEOTIDE SEQUENCE [LARGE SCALE GENOMIC DNA]</scope>
    <source>
        <strain evidence="2 5">EM150506</strain>
    </source>
</reference>
<evidence type="ECO:0000256" key="1">
    <source>
        <dbReference type="ARBA" id="ARBA00022729"/>
    </source>
</evidence>
<dbReference type="GeneID" id="93373833"/>
<dbReference type="AlphaFoldDB" id="A0ABC9Z6Z4"/>
<dbReference type="KEGG" id="nsr:NS506_03196"/>
<name>A0ABC9Z6Z4_9NOCA</name>
<dbReference type="Proteomes" id="UP000180166">
    <property type="component" value="Chromosome"/>
</dbReference>
<evidence type="ECO:0008006" key="6">
    <source>
        <dbReference type="Google" id="ProtNLM"/>
    </source>
</evidence>
<proteinExistence type="predicted"/>
<reference evidence="3 4" key="2">
    <citation type="journal article" date="2016" name="Genome Announc.">
        <title>Draft Genome Sequence of Erythromycin- and Oxytetracycline-Sensitive Nocardia seriolae Strain U-1 (NBRC 110359).</title>
        <authorList>
            <person name="Imajoh M."/>
            <person name="Sukeda M."/>
            <person name="Shimizu M."/>
            <person name="Yamane J."/>
            <person name="Ohnishi K."/>
            <person name="Oshima S."/>
        </authorList>
    </citation>
    <scope>NUCLEOTIDE SEQUENCE [LARGE SCALE GENOMIC DNA]</scope>
    <source>
        <strain evidence="3 4">U-1</strain>
    </source>
</reference>
<reference evidence="4" key="1">
    <citation type="submission" date="2015-07" db="EMBL/GenBank/DDBJ databases">
        <title>Nocardia seriolae U-1 whole genome shotgun sequence.</title>
        <authorList>
            <person name="Imajoh M."/>
            <person name="Fukumoto Y."/>
            <person name="Sukeda M."/>
            <person name="Yamane J."/>
            <person name="Yamasaki K."/>
            <person name="Shimizu M."/>
            <person name="Ohnishi K."/>
            <person name="Oshima S."/>
        </authorList>
    </citation>
    <scope>NUCLEOTIDE SEQUENCE [LARGE SCALE GENOMIC DNA]</scope>
    <source>
        <strain evidence="4">U-1</strain>
    </source>
</reference>
<keyword evidence="1" id="KW-0732">Signal</keyword>
<dbReference type="EMBL" id="CP017839">
    <property type="protein sequence ID" value="APA97249.1"/>
    <property type="molecule type" value="Genomic_DNA"/>
</dbReference>
<dbReference type="Proteomes" id="UP000037179">
    <property type="component" value="Unassembled WGS sequence"/>
</dbReference>
<evidence type="ECO:0000313" key="2">
    <source>
        <dbReference type="EMBL" id="APA97249.1"/>
    </source>
</evidence>
<protein>
    <recommendedName>
        <fullName evidence="6">Lipoprotein LpqN</fullName>
    </recommendedName>
</protein>
<organism evidence="3 4">
    <name type="scientific">Nocardia seriolae</name>
    <dbReference type="NCBI Taxonomy" id="37332"/>
    <lineage>
        <taxon>Bacteria</taxon>
        <taxon>Bacillati</taxon>
        <taxon>Actinomycetota</taxon>
        <taxon>Actinomycetes</taxon>
        <taxon>Mycobacteriales</taxon>
        <taxon>Nocardiaceae</taxon>
        <taxon>Nocardia</taxon>
    </lineage>
</organism>
<evidence type="ECO:0000313" key="4">
    <source>
        <dbReference type="Proteomes" id="UP000037179"/>
    </source>
</evidence>